<evidence type="ECO:0000256" key="9">
    <source>
        <dbReference type="ARBA" id="ARBA00047589"/>
    </source>
</evidence>
<comment type="cofactor">
    <cofactor evidence="1">
        <name>Zn(2+)</name>
        <dbReference type="ChEBI" id="CHEBI:29105"/>
    </cofactor>
</comment>
<dbReference type="PIRSF" id="PIRSF010130">
    <property type="entry name" value="PduL"/>
    <property type="match status" value="1"/>
</dbReference>
<evidence type="ECO:0000256" key="1">
    <source>
        <dbReference type="ARBA" id="ARBA00001947"/>
    </source>
</evidence>
<evidence type="ECO:0000256" key="2">
    <source>
        <dbReference type="ARBA" id="ARBA00007342"/>
    </source>
</evidence>
<keyword evidence="8 10" id="KW-0012">Acyltransferase</keyword>
<evidence type="ECO:0000313" key="11">
    <source>
        <dbReference type="EMBL" id="NSL51048.1"/>
    </source>
</evidence>
<dbReference type="AlphaFoldDB" id="A0A8J8GEQ5"/>
<evidence type="ECO:0000313" key="12">
    <source>
        <dbReference type="Proteomes" id="UP000625804"/>
    </source>
</evidence>
<dbReference type="InterPro" id="IPR008300">
    <property type="entry name" value="PTAC"/>
</dbReference>
<comment type="catalytic activity">
    <reaction evidence="9 10">
        <text>propanoyl-CoA + phosphate = propanoyl phosphate + CoA</text>
        <dbReference type="Rhea" id="RHEA:28046"/>
        <dbReference type="ChEBI" id="CHEBI:43474"/>
        <dbReference type="ChEBI" id="CHEBI:57287"/>
        <dbReference type="ChEBI" id="CHEBI:57392"/>
        <dbReference type="ChEBI" id="CHEBI:58933"/>
        <dbReference type="EC" id="2.3.1.222"/>
    </reaction>
</comment>
<evidence type="ECO:0000256" key="4">
    <source>
        <dbReference type="ARBA" id="ARBA00020837"/>
    </source>
</evidence>
<keyword evidence="6" id="KW-0479">Metal-binding</keyword>
<gene>
    <name evidence="11" type="ORF">HR057_04610</name>
</gene>
<reference evidence="11" key="1">
    <citation type="submission" date="2020-06" db="EMBL/GenBank/DDBJ databases">
        <title>A novel thermopfilic bacterium from Erzurum, Turkey.</title>
        <authorList>
            <person name="Adiguzel A."/>
            <person name="Ay H."/>
            <person name="Baltaci M.O."/>
        </authorList>
    </citation>
    <scope>NUCLEOTIDE SEQUENCE</scope>
    <source>
        <strain evidence="11">P2</strain>
    </source>
</reference>
<evidence type="ECO:0000256" key="6">
    <source>
        <dbReference type="ARBA" id="ARBA00022723"/>
    </source>
</evidence>
<dbReference type="Pfam" id="PF06130">
    <property type="entry name" value="PTAC"/>
    <property type="match status" value="1"/>
</dbReference>
<keyword evidence="12" id="KW-1185">Reference proteome</keyword>
<dbReference type="UniPathway" id="UPA00621"/>
<proteinExistence type="inferred from homology"/>
<dbReference type="EC" id="2.3.1.222" evidence="3 10"/>
<sequence>MDIDHLVEEIVKELTNKHAMKNSNDKYLVPIGVSGRHCHLTKSDFEKLFGSEASLTKKADLSQPGQFAANETVTIAGPKGSIQNVRILGPLRRKTQVEISLTDARKLGVTPPIRESGELMDSSPVTIIGPKGSIYLKEGLIIAQAHIHMNPEDAVRFNVKDGEFVRVKIINESRPISFEKVKVRVSPNFVLEMHIDTDEANAADVKPGTFGKLFKLGGPI</sequence>
<dbReference type="PANTHER" id="PTHR39453:SF1">
    <property type="entry name" value="PHOSPHATE PROPANOYLTRANSFERASE"/>
    <property type="match status" value="1"/>
</dbReference>
<dbReference type="GO" id="GO:0016747">
    <property type="term" value="F:acyltransferase activity, transferring groups other than amino-acyl groups"/>
    <property type="evidence" value="ECO:0007669"/>
    <property type="project" value="InterPro"/>
</dbReference>
<evidence type="ECO:0000256" key="5">
    <source>
        <dbReference type="ARBA" id="ARBA00022679"/>
    </source>
</evidence>
<protein>
    <recommendedName>
        <fullName evidence="4 10">Phosphate propanoyltransferase</fullName>
        <ecNumber evidence="3 10">2.3.1.222</ecNumber>
    </recommendedName>
</protein>
<comment type="caution">
    <text evidence="11">The sequence shown here is derived from an EMBL/GenBank/DDBJ whole genome shotgun (WGS) entry which is preliminary data.</text>
</comment>
<evidence type="ECO:0000256" key="8">
    <source>
        <dbReference type="ARBA" id="ARBA00023315"/>
    </source>
</evidence>
<comment type="similarity">
    <text evidence="2 10">Belongs to the PduL family.</text>
</comment>
<dbReference type="PANTHER" id="PTHR39453">
    <property type="entry name" value="PHOSPHATE PROPANOYLTRANSFERASE"/>
    <property type="match status" value="1"/>
</dbReference>
<comment type="function">
    <text evidence="10">Involved in 1,2-propanediol (1,2-PD) degradation by catalyzing the conversion of propanoyl-CoA to propanoyl-phosphate.</text>
</comment>
<comment type="pathway">
    <text evidence="10">Polyol metabolism; 1,2-propanediol degradation.</text>
</comment>
<evidence type="ECO:0000256" key="7">
    <source>
        <dbReference type="ARBA" id="ARBA00022833"/>
    </source>
</evidence>
<dbReference type="EMBL" id="JABTTE010000004">
    <property type="protein sequence ID" value="NSL51048.1"/>
    <property type="molecule type" value="Genomic_DNA"/>
</dbReference>
<dbReference type="GO" id="GO:0046872">
    <property type="term" value="F:metal ion binding"/>
    <property type="evidence" value="ECO:0007669"/>
    <property type="project" value="UniProtKB-KW"/>
</dbReference>
<dbReference type="NCBIfam" id="NF011652">
    <property type="entry name" value="PRK15070.1"/>
    <property type="match status" value="1"/>
</dbReference>
<organism evidence="11 12">
    <name type="scientific">Calidifontibacillus erzurumensis</name>
    <dbReference type="NCBI Taxonomy" id="2741433"/>
    <lineage>
        <taxon>Bacteria</taxon>
        <taxon>Bacillati</taxon>
        <taxon>Bacillota</taxon>
        <taxon>Bacilli</taxon>
        <taxon>Bacillales</taxon>
        <taxon>Bacillaceae</taxon>
        <taxon>Calidifontibacillus/Schinkia group</taxon>
        <taxon>Calidifontibacillus</taxon>
    </lineage>
</organism>
<keyword evidence="5 10" id="KW-0808">Transferase</keyword>
<dbReference type="Proteomes" id="UP000625804">
    <property type="component" value="Unassembled WGS sequence"/>
</dbReference>
<name>A0A8J8GEQ5_9BACI</name>
<evidence type="ECO:0000256" key="10">
    <source>
        <dbReference type="PIRNR" id="PIRNR010130"/>
    </source>
</evidence>
<accession>A0A8J8GEQ5</accession>
<evidence type="ECO:0000256" key="3">
    <source>
        <dbReference type="ARBA" id="ARBA00012206"/>
    </source>
</evidence>
<dbReference type="GO" id="GO:0051144">
    <property type="term" value="P:1,2-propanediol catabolic process"/>
    <property type="evidence" value="ECO:0007669"/>
    <property type="project" value="UniProtKB-UniPathway"/>
</dbReference>
<keyword evidence="7" id="KW-0862">Zinc</keyword>